<sequence length="121" mass="13150">MSMTYLQKLRSRGKGSKVVADGGEKNGVWRRKGEKDGVARMVCGRRGRMSRCSGGEGCFVGCSGGEGCFVGRLGQRFQGWCRVRAAWRERESAFYWGAGRGVLGVQCGEGCEGCRGIWGAR</sequence>
<dbReference type="AlphaFoldDB" id="A0A4D6M970"/>
<evidence type="ECO:0000313" key="2">
    <source>
        <dbReference type="Proteomes" id="UP000501690"/>
    </source>
</evidence>
<dbReference type="EMBL" id="CP039350">
    <property type="protein sequence ID" value="QCD97845.1"/>
    <property type="molecule type" value="Genomic_DNA"/>
</dbReference>
<name>A0A4D6M970_VIGUN</name>
<accession>A0A4D6M970</accession>
<dbReference type="Proteomes" id="UP000501690">
    <property type="component" value="Linkage Group LG6"/>
</dbReference>
<gene>
    <name evidence="1" type="ORF">DEO72_LG6g2558</name>
</gene>
<keyword evidence="2" id="KW-1185">Reference proteome</keyword>
<organism evidence="1 2">
    <name type="scientific">Vigna unguiculata</name>
    <name type="common">Cowpea</name>
    <dbReference type="NCBI Taxonomy" id="3917"/>
    <lineage>
        <taxon>Eukaryota</taxon>
        <taxon>Viridiplantae</taxon>
        <taxon>Streptophyta</taxon>
        <taxon>Embryophyta</taxon>
        <taxon>Tracheophyta</taxon>
        <taxon>Spermatophyta</taxon>
        <taxon>Magnoliopsida</taxon>
        <taxon>eudicotyledons</taxon>
        <taxon>Gunneridae</taxon>
        <taxon>Pentapetalae</taxon>
        <taxon>rosids</taxon>
        <taxon>fabids</taxon>
        <taxon>Fabales</taxon>
        <taxon>Fabaceae</taxon>
        <taxon>Papilionoideae</taxon>
        <taxon>50 kb inversion clade</taxon>
        <taxon>NPAAA clade</taxon>
        <taxon>indigoferoid/millettioid clade</taxon>
        <taxon>Phaseoleae</taxon>
        <taxon>Vigna</taxon>
    </lineage>
</organism>
<evidence type="ECO:0000313" key="1">
    <source>
        <dbReference type="EMBL" id="QCD97845.1"/>
    </source>
</evidence>
<proteinExistence type="predicted"/>
<protein>
    <submittedName>
        <fullName evidence="1">Uncharacterized protein</fullName>
    </submittedName>
</protein>
<reference evidence="1 2" key="1">
    <citation type="submission" date="2019-04" db="EMBL/GenBank/DDBJ databases">
        <title>An improved genome assembly and genetic linkage map for asparagus bean, Vigna unguiculata ssp. sesquipedialis.</title>
        <authorList>
            <person name="Xia Q."/>
            <person name="Zhang R."/>
            <person name="Dong Y."/>
        </authorList>
    </citation>
    <scope>NUCLEOTIDE SEQUENCE [LARGE SCALE GENOMIC DNA]</scope>
    <source>
        <tissue evidence="1">Leaf</tissue>
    </source>
</reference>